<keyword evidence="2" id="KW-0812">Transmembrane</keyword>
<proteinExistence type="predicted"/>
<feature type="compositionally biased region" description="Gly residues" evidence="1">
    <location>
        <begin position="565"/>
        <end position="583"/>
    </location>
</feature>
<feature type="region of interest" description="Disordered" evidence="1">
    <location>
        <begin position="528"/>
        <end position="583"/>
    </location>
</feature>
<reference evidence="3" key="1">
    <citation type="submission" date="2021-06" db="EMBL/GenBank/DDBJ databases">
        <title>Parelaphostrongylus tenuis whole genome reference sequence.</title>
        <authorList>
            <person name="Garwood T.J."/>
            <person name="Larsen P.A."/>
            <person name="Fountain-Jones N.M."/>
            <person name="Garbe J.R."/>
            <person name="Macchietto M.G."/>
            <person name="Kania S.A."/>
            <person name="Gerhold R.W."/>
            <person name="Richards J.E."/>
            <person name="Wolf T.M."/>
        </authorList>
    </citation>
    <scope>NUCLEOTIDE SEQUENCE</scope>
    <source>
        <strain evidence="3">MNPRO001-30</strain>
        <tissue evidence="3">Meninges</tissue>
    </source>
</reference>
<comment type="caution">
    <text evidence="3">The sequence shown here is derived from an EMBL/GenBank/DDBJ whole genome shotgun (WGS) entry which is preliminary data.</text>
</comment>
<keyword evidence="2" id="KW-0472">Membrane</keyword>
<dbReference type="EMBL" id="JAHQIW010002017">
    <property type="protein sequence ID" value="KAJ1354319.1"/>
    <property type="molecule type" value="Genomic_DNA"/>
</dbReference>
<accession>A0AAD5MV36</accession>
<gene>
    <name evidence="3" type="ORF">KIN20_011216</name>
</gene>
<evidence type="ECO:0000313" key="4">
    <source>
        <dbReference type="Proteomes" id="UP001196413"/>
    </source>
</evidence>
<keyword evidence="4" id="KW-1185">Reference proteome</keyword>
<evidence type="ECO:0000256" key="2">
    <source>
        <dbReference type="SAM" id="Phobius"/>
    </source>
</evidence>
<evidence type="ECO:0000313" key="3">
    <source>
        <dbReference type="EMBL" id="KAJ1354319.1"/>
    </source>
</evidence>
<protein>
    <submittedName>
        <fullName evidence="3">Uncharacterized protein</fullName>
    </submittedName>
</protein>
<dbReference type="Proteomes" id="UP001196413">
    <property type="component" value="Unassembled WGS sequence"/>
</dbReference>
<dbReference type="AlphaFoldDB" id="A0AAD5MV36"/>
<feature type="compositionally biased region" description="Low complexity" evidence="1">
    <location>
        <begin position="544"/>
        <end position="564"/>
    </location>
</feature>
<name>A0AAD5MV36_PARTN</name>
<feature type="transmembrane region" description="Helical" evidence="2">
    <location>
        <begin position="496"/>
        <end position="517"/>
    </location>
</feature>
<keyword evidence="2" id="KW-1133">Transmembrane helix</keyword>
<sequence>MVVHSGGFIRAWPLAQVSYRDLHNIALILCKGSMMLPMHNQSATDKMQLRSCTQSFDCESENQFYPDTYCSILNQGDKKFCCPVPYSKSFRDAKQFLLPTKILQYHNIDKIVDMQSKLDGNTDEFSKSCMTNADCGEEEFCDDVVHREEKGSVNVDKMISFKPKICFPAPRCAGRAVRVPEELGIKQCKQSSECGMDAFCDIKSNENNEVKAFSNIGICCKYDCTADAMKTFDVANTSIKSYAKLTASGALCNVDSDCVPESDKESAKCVEAQDQGTPIEPLKKGVPMKLCCHYPKRSLEDLYQCIAGSPNLDRSGRVLKCNEDKDCNKVEGQTLSDPSKWDYECVSARDPGDKFCCPVAKCNDRHTYMKTEIDCKTTNDCMKDEEESKTNPEGRAVCSEFYVKNKKKSNKKCCPIGDLSKQLPYCTKRNCTSSSDCVAASSYCHPKKKTCCYVGITRIDGRTHVNSTVCQGTCPDKEVIVRDKSRQVDPVLKTSLIISIIMTLVFAFLALIMFVNYRSKNFCDKYTPKKKKKGKKGKKEKSDTTTGGKSTKGDTSTSSAISGTGTTGGGTTGGGTTGDGTGA</sequence>
<feature type="compositionally biased region" description="Basic residues" evidence="1">
    <location>
        <begin position="528"/>
        <end position="539"/>
    </location>
</feature>
<organism evidence="3 4">
    <name type="scientific">Parelaphostrongylus tenuis</name>
    <name type="common">Meningeal worm</name>
    <dbReference type="NCBI Taxonomy" id="148309"/>
    <lineage>
        <taxon>Eukaryota</taxon>
        <taxon>Metazoa</taxon>
        <taxon>Ecdysozoa</taxon>
        <taxon>Nematoda</taxon>
        <taxon>Chromadorea</taxon>
        <taxon>Rhabditida</taxon>
        <taxon>Rhabditina</taxon>
        <taxon>Rhabditomorpha</taxon>
        <taxon>Strongyloidea</taxon>
        <taxon>Metastrongylidae</taxon>
        <taxon>Parelaphostrongylus</taxon>
    </lineage>
</organism>
<evidence type="ECO:0000256" key="1">
    <source>
        <dbReference type="SAM" id="MobiDB-lite"/>
    </source>
</evidence>